<feature type="transmembrane region" description="Helical" evidence="2">
    <location>
        <begin position="196"/>
        <end position="216"/>
    </location>
</feature>
<reference evidence="5" key="4">
    <citation type="journal article" date="2015" name="G3 (Bethesda)">
        <title>Genome sequences of three phytopathogenic species of the Magnaporthaceae family of fungi.</title>
        <authorList>
            <person name="Okagaki L.H."/>
            <person name="Nunes C.C."/>
            <person name="Sailsbery J."/>
            <person name="Clay B."/>
            <person name="Brown D."/>
            <person name="John T."/>
            <person name="Oh Y."/>
            <person name="Young N."/>
            <person name="Fitzgerald M."/>
            <person name="Haas B.J."/>
            <person name="Zeng Q."/>
            <person name="Young S."/>
            <person name="Adiconis X."/>
            <person name="Fan L."/>
            <person name="Levin J.Z."/>
            <person name="Mitchell T.K."/>
            <person name="Okubara P.A."/>
            <person name="Farman M.L."/>
            <person name="Kohn L.M."/>
            <person name="Birren B."/>
            <person name="Ma L.-J."/>
            <person name="Dean R.A."/>
        </authorList>
    </citation>
    <scope>NUCLEOTIDE SEQUENCE</scope>
    <source>
        <strain evidence="5">R3-111a-1</strain>
    </source>
</reference>
<protein>
    <recommendedName>
        <fullName evidence="7">Infection structure specific protein</fullName>
    </recommendedName>
</protein>
<reference evidence="6" key="1">
    <citation type="submission" date="2010-07" db="EMBL/GenBank/DDBJ databases">
        <title>The genome sequence of Gaeumannomyces graminis var. tritici strain R3-111a-1.</title>
        <authorList>
            <consortium name="The Broad Institute Genome Sequencing Platform"/>
            <person name="Ma L.-J."/>
            <person name="Dead R."/>
            <person name="Young S."/>
            <person name="Zeng Q."/>
            <person name="Koehrsen M."/>
            <person name="Alvarado L."/>
            <person name="Berlin A."/>
            <person name="Chapman S.B."/>
            <person name="Chen Z."/>
            <person name="Freedman E."/>
            <person name="Gellesch M."/>
            <person name="Goldberg J."/>
            <person name="Griggs A."/>
            <person name="Gujja S."/>
            <person name="Heilman E.R."/>
            <person name="Heiman D."/>
            <person name="Hepburn T."/>
            <person name="Howarth C."/>
            <person name="Jen D."/>
            <person name="Larson L."/>
            <person name="Mehta T."/>
            <person name="Neiman D."/>
            <person name="Pearson M."/>
            <person name="Roberts A."/>
            <person name="Saif S."/>
            <person name="Shea T."/>
            <person name="Shenoy N."/>
            <person name="Sisk P."/>
            <person name="Stolte C."/>
            <person name="Sykes S."/>
            <person name="Walk T."/>
            <person name="White J."/>
            <person name="Yandava C."/>
            <person name="Haas B."/>
            <person name="Nusbaum C."/>
            <person name="Birren B."/>
        </authorList>
    </citation>
    <scope>NUCLEOTIDE SEQUENCE [LARGE SCALE GENOMIC DNA]</scope>
    <source>
        <strain evidence="6">R3-111a-1</strain>
    </source>
</reference>
<evidence type="ECO:0000313" key="4">
    <source>
        <dbReference type="EMBL" id="EJT76833.1"/>
    </source>
</evidence>
<dbReference type="Proteomes" id="UP000006039">
    <property type="component" value="Unassembled WGS sequence"/>
</dbReference>
<keyword evidence="2" id="KW-1133">Transmembrane helix</keyword>
<keyword evidence="2" id="KW-0472">Membrane</keyword>
<evidence type="ECO:0000256" key="1">
    <source>
        <dbReference type="SAM" id="MobiDB-lite"/>
    </source>
</evidence>
<feature type="chain" id="PRO_5015094685" description="Infection structure specific protein" evidence="3">
    <location>
        <begin position="20"/>
        <end position="217"/>
    </location>
</feature>
<gene>
    <name evidence="5" type="primary">20347205</name>
    <name evidence="4" type="ORF">GGTG_06747</name>
</gene>
<dbReference type="AlphaFoldDB" id="J3NZQ0"/>
<dbReference type="HOGENOM" id="CLU_1272367_0_0_1"/>
<accession>J3NZQ0</accession>
<proteinExistence type="predicted"/>
<dbReference type="EMBL" id="GL385397">
    <property type="protein sequence ID" value="EJT76833.1"/>
    <property type="molecule type" value="Genomic_DNA"/>
</dbReference>
<sequence>MHPTIIITALALAAAPVLGQTTTTPPPTTTPPAGADTTACLSIFYSLATQQPNDHPAVESWYSEQQASRSSALAATPSLSSECMPQGFVVPTSLYAAESSARAAQESWGSAHAADISSYLSRCSDFARAQQTSALAMLSSRVLSRQSCQSKTATRSRSGSSLVTSTTATSSTTGSSTASGTGAAQSGTSRSGAGRVVGTGVVGVAAAAVFVGLAGWM</sequence>
<evidence type="ECO:0000256" key="3">
    <source>
        <dbReference type="SAM" id="SignalP"/>
    </source>
</evidence>
<name>J3NZQ0_GAET3</name>
<dbReference type="GeneID" id="20347205"/>
<keyword evidence="6" id="KW-1185">Reference proteome</keyword>
<evidence type="ECO:0000256" key="2">
    <source>
        <dbReference type="SAM" id="Phobius"/>
    </source>
</evidence>
<evidence type="ECO:0008006" key="7">
    <source>
        <dbReference type="Google" id="ProtNLM"/>
    </source>
</evidence>
<reference evidence="4" key="2">
    <citation type="submission" date="2010-07" db="EMBL/GenBank/DDBJ databases">
        <authorList>
            <consortium name="The Broad Institute Genome Sequencing Platform"/>
            <consortium name="Broad Institute Genome Sequencing Center for Infectious Disease"/>
            <person name="Ma L.-J."/>
            <person name="Dead R."/>
            <person name="Young S."/>
            <person name="Zeng Q."/>
            <person name="Koehrsen M."/>
            <person name="Alvarado L."/>
            <person name="Berlin A."/>
            <person name="Chapman S.B."/>
            <person name="Chen Z."/>
            <person name="Freedman E."/>
            <person name="Gellesch M."/>
            <person name="Goldberg J."/>
            <person name="Griggs A."/>
            <person name="Gujja S."/>
            <person name="Heilman E.R."/>
            <person name="Heiman D."/>
            <person name="Hepburn T."/>
            <person name="Howarth C."/>
            <person name="Jen D."/>
            <person name="Larson L."/>
            <person name="Mehta T."/>
            <person name="Neiman D."/>
            <person name="Pearson M."/>
            <person name="Roberts A."/>
            <person name="Saif S."/>
            <person name="Shea T."/>
            <person name="Shenoy N."/>
            <person name="Sisk P."/>
            <person name="Stolte C."/>
            <person name="Sykes S."/>
            <person name="Walk T."/>
            <person name="White J."/>
            <person name="Yandava C."/>
            <person name="Haas B."/>
            <person name="Nusbaum C."/>
            <person name="Birren B."/>
        </authorList>
    </citation>
    <scope>NUCLEOTIDE SEQUENCE</scope>
    <source>
        <strain evidence="4">R3-111a-1</strain>
    </source>
</reference>
<evidence type="ECO:0000313" key="6">
    <source>
        <dbReference type="Proteomes" id="UP000006039"/>
    </source>
</evidence>
<dbReference type="EnsemblFungi" id="EJT76833">
    <property type="protein sequence ID" value="EJT76833"/>
    <property type="gene ID" value="GGTG_06747"/>
</dbReference>
<keyword evidence="3" id="KW-0732">Signal</keyword>
<keyword evidence="2" id="KW-0812">Transmembrane</keyword>
<organism evidence="4">
    <name type="scientific">Gaeumannomyces tritici (strain R3-111a-1)</name>
    <name type="common">Wheat and barley take-all root rot fungus</name>
    <name type="synonym">Gaeumannomyces graminis var. tritici</name>
    <dbReference type="NCBI Taxonomy" id="644352"/>
    <lineage>
        <taxon>Eukaryota</taxon>
        <taxon>Fungi</taxon>
        <taxon>Dikarya</taxon>
        <taxon>Ascomycota</taxon>
        <taxon>Pezizomycotina</taxon>
        <taxon>Sordariomycetes</taxon>
        <taxon>Sordariomycetidae</taxon>
        <taxon>Magnaporthales</taxon>
        <taxon>Magnaporthaceae</taxon>
        <taxon>Gaeumannomyces</taxon>
    </lineage>
</organism>
<feature type="region of interest" description="Disordered" evidence="1">
    <location>
        <begin position="149"/>
        <end position="192"/>
    </location>
</feature>
<dbReference type="VEuPathDB" id="FungiDB:GGTG_06747"/>
<reference evidence="5" key="5">
    <citation type="submission" date="2018-04" db="UniProtKB">
        <authorList>
            <consortium name="EnsemblFungi"/>
        </authorList>
    </citation>
    <scope>IDENTIFICATION</scope>
    <source>
        <strain evidence="5">R3-111a-1</strain>
    </source>
</reference>
<dbReference type="RefSeq" id="XP_009222833.1">
    <property type="nucleotide sequence ID" value="XM_009224569.1"/>
</dbReference>
<feature type="signal peptide" evidence="3">
    <location>
        <begin position="1"/>
        <end position="19"/>
    </location>
</feature>
<reference evidence="4" key="3">
    <citation type="submission" date="2010-09" db="EMBL/GenBank/DDBJ databases">
        <title>Annotation of Gaeumannomyces graminis var. tritici R3-111a-1.</title>
        <authorList>
            <consortium name="The Broad Institute Genome Sequencing Platform"/>
            <person name="Ma L.-J."/>
            <person name="Dead R."/>
            <person name="Young S.K."/>
            <person name="Zeng Q."/>
            <person name="Gargeya S."/>
            <person name="Fitzgerald M."/>
            <person name="Haas B."/>
            <person name="Abouelleil A."/>
            <person name="Alvarado L."/>
            <person name="Arachchi H.M."/>
            <person name="Berlin A."/>
            <person name="Brown A."/>
            <person name="Chapman S.B."/>
            <person name="Chen Z."/>
            <person name="Dunbar C."/>
            <person name="Freedman E."/>
            <person name="Gearin G."/>
            <person name="Gellesch M."/>
            <person name="Goldberg J."/>
            <person name="Griggs A."/>
            <person name="Gujja S."/>
            <person name="Heiman D."/>
            <person name="Howarth C."/>
            <person name="Larson L."/>
            <person name="Lui A."/>
            <person name="MacDonald P.J.P."/>
            <person name="Mehta T."/>
            <person name="Montmayeur A."/>
            <person name="Murphy C."/>
            <person name="Neiman D."/>
            <person name="Pearson M."/>
            <person name="Priest M."/>
            <person name="Roberts A."/>
            <person name="Saif S."/>
            <person name="Shea T."/>
            <person name="Shenoy N."/>
            <person name="Sisk P."/>
            <person name="Stolte C."/>
            <person name="Sykes S."/>
            <person name="Yandava C."/>
            <person name="Wortman J."/>
            <person name="Nusbaum C."/>
            <person name="Birren B."/>
        </authorList>
    </citation>
    <scope>NUCLEOTIDE SEQUENCE</scope>
    <source>
        <strain evidence="4">R3-111a-1</strain>
    </source>
</reference>
<evidence type="ECO:0000313" key="5">
    <source>
        <dbReference type="EnsemblFungi" id="EJT76833"/>
    </source>
</evidence>
<feature type="compositionally biased region" description="Low complexity" evidence="1">
    <location>
        <begin position="158"/>
        <end position="192"/>
    </location>
</feature>